<dbReference type="Proteomes" id="UP000247792">
    <property type="component" value="Unassembled WGS sequence"/>
</dbReference>
<dbReference type="AlphaFoldDB" id="A0A318IZD1"/>
<dbReference type="EMBL" id="QJKB01000007">
    <property type="protein sequence ID" value="PXX41646.1"/>
    <property type="molecule type" value="Genomic_DNA"/>
</dbReference>
<comment type="caution">
    <text evidence="1">The sequence shown here is derived from an EMBL/GenBank/DDBJ whole genome shotgun (WGS) entry which is preliminary data.</text>
</comment>
<proteinExistence type="predicted"/>
<dbReference type="RefSeq" id="WP_110256862.1">
    <property type="nucleotide sequence ID" value="NZ_QJKB01000007.1"/>
</dbReference>
<evidence type="ECO:0000313" key="1">
    <source>
        <dbReference type="EMBL" id="PXX41646.1"/>
    </source>
</evidence>
<keyword evidence="2" id="KW-1185">Reference proteome</keyword>
<protein>
    <submittedName>
        <fullName evidence="1">Uncharacterized protein</fullName>
    </submittedName>
</protein>
<gene>
    <name evidence="1" type="ORF">DFR42_107298</name>
</gene>
<name>A0A318IZD1_9BURK</name>
<organism evidence="1 2">
    <name type="scientific">Undibacterium pigrum</name>
    <dbReference type="NCBI Taxonomy" id="401470"/>
    <lineage>
        <taxon>Bacteria</taxon>
        <taxon>Pseudomonadati</taxon>
        <taxon>Pseudomonadota</taxon>
        <taxon>Betaproteobacteria</taxon>
        <taxon>Burkholderiales</taxon>
        <taxon>Oxalobacteraceae</taxon>
        <taxon>Undibacterium</taxon>
    </lineage>
</organism>
<reference evidence="1 2" key="1">
    <citation type="submission" date="2018-05" db="EMBL/GenBank/DDBJ databases">
        <title>Genomic Encyclopedia of Type Strains, Phase IV (KMG-IV): sequencing the most valuable type-strain genomes for metagenomic binning, comparative biology and taxonomic classification.</title>
        <authorList>
            <person name="Goeker M."/>
        </authorList>
    </citation>
    <scope>NUCLEOTIDE SEQUENCE [LARGE SCALE GENOMIC DNA]</scope>
    <source>
        <strain evidence="1 2">DSM 19792</strain>
    </source>
</reference>
<sequence>MSESKIVKAAVASEMAAKPAAKTRGRPKKAVSLSTLTVRDAIAKAGEELGGALRLAQWAREDPTNEKAFWTVLYLKILPLQVNGAGENGEHLISDIAIKLVKPNAD</sequence>
<dbReference type="OrthoDB" id="9157638at2"/>
<evidence type="ECO:0000313" key="2">
    <source>
        <dbReference type="Proteomes" id="UP000247792"/>
    </source>
</evidence>
<accession>A0A318IZD1</accession>